<dbReference type="RefSeq" id="WP_377254860.1">
    <property type="nucleotide sequence ID" value="NZ_JBHMAA010000003.1"/>
</dbReference>
<reference evidence="3 4" key="1">
    <citation type="submission" date="2024-09" db="EMBL/GenBank/DDBJ databases">
        <authorList>
            <person name="Sun Q."/>
            <person name="Mori K."/>
        </authorList>
    </citation>
    <scope>NUCLEOTIDE SEQUENCE [LARGE SCALE GENOMIC DNA]</scope>
    <source>
        <strain evidence="3 4">TBRC 4938</strain>
    </source>
</reference>
<dbReference type="EMBL" id="JBHMAA010000003">
    <property type="protein sequence ID" value="MFB9947434.1"/>
    <property type="molecule type" value="Genomic_DNA"/>
</dbReference>
<dbReference type="Pfam" id="PF00753">
    <property type="entry name" value="Lactamase_B"/>
    <property type="match status" value="1"/>
</dbReference>
<protein>
    <submittedName>
        <fullName evidence="3">Quinoprotein relay system zinc metallohydrolase 2</fullName>
    </submittedName>
</protein>
<feature type="domain" description="Metallo-beta-lactamase" evidence="2">
    <location>
        <begin position="99"/>
        <end position="283"/>
    </location>
</feature>
<dbReference type="InterPro" id="IPR030829">
    <property type="entry name" value="SoxH-rel_PQQ_2"/>
</dbReference>
<keyword evidence="4" id="KW-1185">Reference proteome</keyword>
<evidence type="ECO:0000313" key="3">
    <source>
        <dbReference type="EMBL" id="MFB9947434.1"/>
    </source>
</evidence>
<dbReference type="Proteomes" id="UP001589692">
    <property type="component" value="Unassembled WGS sequence"/>
</dbReference>
<accession>A0ABV6A9Y2</accession>
<dbReference type="NCBIfam" id="TIGR04559">
    <property type="entry name" value="SoxH_rel_PQQ_2"/>
    <property type="match status" value="1"/>
</dbReference>
<dbReference type="Gene3D" id="3.60.15.10">
    <property type="entry name" value="Ribonuclease Z/Hydroxyacylglutathione hydrolase-like"/>
    <property type="match status" value="1"/>
</dbReference>
<gene>
    <name evidence="3" type="ORF">ACFFP0_01170</name>
</gene>
<dbReference type="PANTHER" id="PTHR42951:SF4">
    <property type="entry name" value="ACYL-COENZYME A THIOESTERASE MBLAC2"/>
    <property type="match status" value="1"/>
</dbReference>
<dbReference type="InterPro" id="IPR001279">
    <property type="entry name" value="Metallo-B-lactamas"/>
</dbReference>
<dbReference type="SMART" id="SM00849">
    <property type="entry name" value="Lactamase_B"/>
    <property type="match status" value="1"/>
</dbReference>
<dbReference type="SUPFAM" id="SSF56281">
    <property type="entry name" value="Metallo-hydrolase/oxidoreductase"/>
    <property type="match status" value="1"/>
</dbReference>
<dbReference type="InterPro" id="IPR036866">
    <property type="entry name" value="RibonucZ/Hydroxyglut_hydro"/>
</dbReference>
<sequence>MFEAFVSLCLLSAVEASGAASSDGTCRVALLPGHAAVSEAACEESVRDRPPSWLTTFAPAEPFCRPRRESRLAFTEIAPGLFVHRGDVAEPDAGNAGDVSNIVFVVGTQGVAVVDAGGSRQVGEEVYLAVRQRTALPISHLILTHMHPDHVFGAEPLREAGAKIVGQQNLPGALADRAESYQASFGRLIGAQVFLGSRIVMPDRMVADMETIDLGSRTIELKAWPTAHTSSDLTVFDRQTATLIAGDLLFDEHAPALDGSLKGWRSVLDALSGIEAVRAVPGHGGPVFGWPAGAKALAHYLEVLETDTRAAVRAGVPLAEASRSIGMSEAQTWVLFDLYNPRNATTAYTELEWE</sequence>
<dbReference type="CDD" id="cd16282">
    <property type="entry name" value="metallo-hydrolase-like_MBL-fold"/>
    <property type="match status" value="1"/>
</dbReference>
<comment type="caution">
    <text evidence="3">The sequence shown here is derived from an EMBL/GenBank/DDBJ whole genome shotgun (WGS) entry which is preliminary data.</text>
</comment>
<organism evidence="3 4">
    <name type="scientific">Rhizobium puerariae</name>
    <dbReference type="NCBI Taxonomy" id="1585791"/>
    <lineage>
        <taxon>Bacteria</taxon>
        <taxon>Pseudomonadati</taxon>
        <taxon>Pseudomonadota</taxon>
        <taxon>Alphaproteobacteria</taxon>
        <taxon>Hyphomicrobiales</taxon>
        <taxon>Rhizobiaceae</taxon>
        <taxon>Rhizobium/Agrobacterium group</taxon>
        <taxon>Rhizobium</taxon>
    </lineage>
</organism>
<evidence type="ECO:0000313" key="4">
    <source>
        <dbReference type="Proteomes" id="UP001589692"/>
    </source>
</evidence>
<name>A0ABV6A9Y2_9HYPH</name>
<evidence type="ECO:0000256" key="1">
    <source>
        <dbReference type="ARBA" id="ARBA00005250"/>
    </source>
</evidence>
<proteinExistence type="inferred from homology"/>
<dbReference type="InterPro" id="IPR050855">
    <property type="entry name" value="NDM-1-like"/>
</dbReference>
<evidence type="ECO:0000259" key="2">
    <source>
        <dbReference type="SMART" id="SM00849"/>
    </source>
</evidence>
<comment type="similarity">
    <text evidence="1">Belongs to the metallo-beta-lactamase superfamily. Class-B beta-lactamase family.</text>
</comment>
<dbReference type="PANTHER" id="PTHR42951">
    <property type="entry name" value="METALLO-BETA-LACTAMASE DOMAIN-CONTAINING"/>
    <property type="match status" value="1"/>
</dbReference>